<organism evidence="3 4">
    <name type="scientific">Marnyiella aurantia</name>
    <dbReference type="NCBI Taxonomy" id="2758037"/>
    <lineage>
        <taxon>Bacteria</taxon>
        <taxon>Pseudomonadati</taxon>
        <taxon>Bacteroidota</taxon>
        <taxon>Flavobacteriia</taxon>
        <taxon>Flavobacteriales</taxon>
        <taxon>Weeksellaceae</taxon>
        <taxon>Marnyiella</taxon>
    </lineage>
</organism>
<feature type="transmembrane region" description="Helical" evidence="1">
    <location>
        <begin position="152"/>
        <end position="172"/>
    </location>
</feature>
<evidence type="ECO:0008006" key="6">
    <source>
        <dbReference type="Google" id="ProtNLM"/>
    </source>
</evidence>
<evidence type="ECO:0000256" key="1">
    <source>
        <dbReference type="SAM" id="Phobius"/>
    </source>
</evidence>
<dbReference type="Proteomes" id="UP000539710">
    <property type="component" value="Unassembled WGS sequence"/>
</dbReference>
<reference evidence="5" key="2">
    <citation type="submission" date="2020-07" db="EMBL/GenBank/DDBJ databases">
        <title>Flavobacterium sp. xlx-214.</title>
        <authorList>
            <person name="Yang C."/>
        </authorList>
    </citation>
    <scope>NUCLEOTIDE SEQUENCE [LARGE SCALE GENOMIC DNA]</scope>
    <source>
        <strain evidence="5">CX-624</strain>
    </source>
</reference>
<proteinExistence type="predicted"/>
<feature type="transmembrane region" description="Helical" evidence="1">
    <location>
        <begin position="83"/>
        <end position="102"/>
    </location>
</feature>
<keyword evidence="1" id="KW-0472">Membrane</keyword>
<keyword evidence="1" id="KW-0812">Transmembrane</keyword>
<reference evidence="3 4" key="1">
    <citation type="submission" date="2020-07" db="EMBL/GenBank/DDBJ databases">
        <title>Chryseobacterium sp.cx-624.</title>
        <authorList>
            <person name="Yang C."/>
        </authorList>
    </citation>
    <scope>NUCLEOTIDE SEQUENCE [LARGE SCALE GENOMIC DNA]</scope>
    <source>
        <strain evidence="4">cx-624</strain>
        <strain evidence="3">Cx-624</strain>
    </source>
</reference>
<dbReference type="Proteomes" id="UP000515349">
    <property type="component" value="Chromosome"/>
</dbReference>
<gene>
    <name evidence="3" type="ORF">H1R16_07030</name>
    <name evidence="2" type="ORF">H2507_08410</name>
</gene>
<feature type="transmembrane region" description="Helical" evidence="1">
    <location>
        <begin position="123"/>
        <end position="146"/>
    </location>
</feature>
<feature type="transmembrane region" description="Helical" evidence="1">
    <location>
        <begin position="184"/>
        <end position="204"/>
    </location>
</feature>
<feature type="transmembrane region" description="Helical" evidence="1">
    <location>
        <begin position="26"/>
        <end position="47"/>
    </location>
</feature>
<dbReference type="EMBL" id="JACEUX010000002">
    <property type="protein sequence ID" value="MBA5247187.1"/>
    <property type="molecule type" value="Genomic_DNA"/>
</dbReference>
<evidence type="ECO:0000313" key="2">
    <source>
        <dbReference type="EMBL" id="MBA5247187.1"/>
    </source>
</evidence>
<dbReference type="RefSeq" id="WP_181887280.1">
    <property type="nucleotide sequence ID" value="NZ_CP059472.1"/>
</dbReference>
<reference evidence="2" key="3">
    <citation type="submission" date="2020-07" db="EMBL/GenBank/DDBJ databases">
        <authorList>
            <person name="Yang C."/>
        </authorList>
    </citation>
    <scope>NUCLEOTIDE SEQUENCE</scope>
    <source>
        <strain evidence="2">Cx-624</strain>
    </source>
</reference>
<keyword evidence="1" id="KW-1133">Transmembrane helix</keyword>
<protein>
    <recommendedName>
        <fullName evidence="6">DUF624 domain-containing protein</fullName>
    </recommendedName>
</protein>
<sequence>MSQNYPQKNDLSYILKQAFHYWSKTLVYQLMFSLIYLSVLITVWFLFAEHYGILNDYMRTVEMVNTGATYADAQKVLMANPNYITFSWIIIGTFIFLYPLNLGLLKMYRKLDLGEKLTVHDLFAGYLGVNFFIYISYYVFWFMIFLYMAPTVILAGVWIALTIFTAPLMFFMNKKIFETFRYNIRVWRNFFPAMLVGLALAAVFKYVGMLTIIGLPFTMAFPTAMIYALYTSLFKEHTEI</sequence>
<accession>A0A7D7LLD3</accession>
<evidence type="ECO:0000313" key="3">
    <source>
        <dbReference type="EMBL" id="QMS97484.1"/>
    </source>
</evidence>
<name>A0A7D7LLD3_9FLAO</name>
<feature type="transmembrane region" description="Helical" evidence="1">
    <location>
        <begin position="210"/>
        <end position="230"/>
    </location>
</feature>
<dbReference type="EMBL" id="CP059472">
    <property type="protein sequence ID" value="QMS97484.1"/>
    <property type="molecule type" value="Genomic_DNA"/>
</dbReference>
<dbReference type="AlphaFoldDB" id="A0A7D7LLD3"/>
<keyword evidence="5" id="KW-1185">Reference proteome</keyword>
<evidence type="ECO:0000313" key="4">
    <source>
        <dbReference type="Proteomes" id="UP000515349"/>
    </source>
</evidence>
<dbReference type="KEGG" id="cbau:H1R16_07030"/>
<evidence type="ECO:0000313" key="5">
    <source>
        <dbReference type="Proteomes" id="UP000539710"/>
    </source>
</evidence>